<feature type="region of interest" description="Disordered" evidence="1">
    <location>
        <begin position="1"/>
        <end position="20"/>
    </location>
</feature>
<evidence type="ECO:0000313" key="3">
    <source>
        <dbReference type="Proteomes" id="UP000612282"/>
    </source>
</evidence>
<keyword evidence="3" id="KW-1185">Reference proteome</keyword>
<protein>
    <submittedName>
        <fullName evidence="2">Uncharacterized protein</fullName>
    </submittedName>
</protein>
<reference evidence="2 3" key="1">
    <citation type="submission" date="2021-01" db="EMBL/GenBank/DDBJ databases">
        <title>Whole genome shotgun sequence of Actinoplanes couchii NBRC 106145.</title>
        <authorList>
            <person name="Komaki H."/>
            <person name="Tamura T."/>
        </authorList>
    </citation>
    <scope>NUCLEOTIDE SEQUENCE [LARGE SCALE GENOMIC DNA]</scope>
    <source>
        <strain evidence="2 3">NBRC 106145</strain>
    </source>
</reference>
<feature type="compositionally biased region" description="Low complexity" evidence="1">
    <location>
        <begin position="128"/>
        <end position="145"/>
    </location>
</feature>
<gene>
    <name evidence="2" type="ORF">Aco03nite_021990</name>
</gene>
<organism evidence="2 3">
    <name type="scientific">Actinoplanes couchii</name>
    <dbReference type="NCBI Taxonomy" id="403638"/>
    <lineage>
        <taxon>Bacteria</taxon>
        <taxon>Bacillati</taxon>
        <taxon>Actinomycetota</taxon>
        <taxon>Actinomycetes</taxon>
        <taxon>Micromonosporales</taxon>
        <taxon>Micromonosporaceae</taxon>
        <taxon>Actinoplanes</taxon>
    </lineage>
</organism>
<sequence length="156" mass="17177">MPLHVPSKIEFSPLHEDRPPREFRIPSAVVEVQMAVDHISDVVDGRPDSRKGSPEPNAPGLIVLIDVRMPTHPGIHENPPVRMLNEIPKGGLNPGKPSPSLPSRPNKPPKIHPPNRDIPHPPKYPDHTPQSRPQSPQSRSTPTTPAKQDTAQQGRT</sequence>
<feature type="compositionally biased region" description="Basic and acidic residues" evidence="1">
    <location>
        <begin position="114"/>
        <end position="126"/>
    </location>
</feature>
<comment type="caution">
    <text evidence="2">The sequence shown here is derived from an EMBL/GenBank/DDBJ whole genome shotgun (WGS) entry which is preliminary data.</text>
</comment>
<feature type="compositionally biased region" description="Polar residues" evidence="1">
    <location>
        <begin position="146"/>
        <end position="156"/>
    </location>
</feature>
<dbReference type="EMBL" id="BOMG01000033">
    <property type="protein sequence ID" value="GID53795.1"/>
    <property type="molecule type" value="Genomic_DNA"/>
</dbReference>
<feature type="compositionally biased region" description="Pro residues" evidence="1">
    <location>
        <begin position="96"/>
        <end position="112"/>
    </location>
</feature>
<dbReference type="Proteomes" id="UP000612282">
    <property type="component" value="Unassembled WGS sequence"/>
</dbReference>
<name>A0ABQ3X5K8_9ACTN</name>
<feature type="region of interest" description="Disordered" evidence="1">
    <location>
        <begin position="71"/>
        <end position="156"/>
    </location>
</feature>
<evidence type="ECO:0000256" key="1">
    <source>
        <dbReference type="SAM" id="MobiDB-lite"/>
    </source>
</evidence>
<evidence type="ECO:0000313" key="2">
    <source>
        <dbReference type="EMBL" id="GID53795.1"/>
    </source>
</evidence>
<proteinExistence type="predicted"/>
<accession>A0ABQ3X5K8</accession>